<evidence type="ECO:0000256" key="1">
    <source>
        <dbReference type="ARBA" id="ARBA00007274"/>
    </source>
</evidence>
<feature type="binding site" evidence="3">
    <location>
        <position position="150"/>
    </location>
    <ligand>
        <name>acetyl-CoA</name>
        <dbReference type="ChEBI" id="CHEBI:57288"/>
    </ligand>
</feature>
<dbReference type="RefSeq" id="WP_012507345.1">
    <property type="nucleotide sequence ID" value="NC_011060.1"/>
</dbReference>
<dbReference type="Pfam" id="PF17836">
    <property type="entry name" value="PglD_N"/>
    <property type="match status" value="1"/>
</dbReference>
<dbReference type="NCBIfam" id="TIGR03570">
    <property type="entry name" value="NeuD_NnaD"/>
    <property type="match status" value="1"/>
</dbReference>
<protein>
    <submittedName>
        <fullName evidence="5">Transferase hexapeptide repeat containing protein</fullName>
    </submittedName>
</protein>
<gene>
    <name evidence="5" type="ordered locus">Ppha_0526</name>
</gene>
<feature type="site" description="Increases basicity of active site His" evidence="2">
    <location>
        <position position="142"/>
    </location>
</feature>
<reference evidence="5 6" key="1">
    <citation type="submission" date="2008-06" db="EMBL/GenBank/DDBJ databases">
        <title>Complete sequence of Pelodictyon phaeoclathratiforme BU-1.</title>
        <authorList>
            <consortium name="US DOE Joint Genome Institute"/>
            <person name="Lucas S."/>
            <person name="Copeland A."/>
            <person name="Lapidus A."/>
            <person name="Glavina del Rio T."/>
            <person name="Dalin E."/>
            <person name="Tice H."/>
            <person name="Bruce D."/>
            <person name="Goodwin L."/>
            <person name="Pitluck S."/>
            <person name="Schmutz J."/>
            <person name="Larimer F."/>
            <person name="Land M."/>
            <person name="Hauser L."/>
            <person name="Kyrpides N."/>
            <person name="Mikhailova N."/>
            <person name="Liu Z."/>
            <person name="Li T."/>
            <person name="Zhao F."/>
            <person name="Overmann J."/>
            <person name="Bryant D.A."/>
            <person name="Richardson P."/>
        </authorList>
    </citation>
    <scope>NUCLEOTIDE SEQUENCE [LARGE SCALE GENOMIC DNA]</scope>
    <source>
        <strain evidence="6">DSM 5477 / BU-1</strain>
    </source>
</reference>
<dbReference type="OrthoDB" id="708224at2"/>
<evidence type="ECO:0000256" key="3">
    <source>
        <dbReference type="PIRSR" id="PIRSR620019-2"/>
    </source>
</evidence>
<proteinExistence type="inferred from homology"/>
<dbReference type="CDD" id="cd03360">
    <property type="entry name" value="LbH_AT_putative"/>
    <property type="match status" value="1"/>
</dbReference>
<sequence>MSKPDIILIGAGGHAHSCIDVIEQQGQYHIAGLVGMPHEVHDKHLGYEVIATDDDLPQLAKEYGHALISLGQILSPGSRIRLYQQAIKLGFQLPVIVAPTAYVSRHATLGAGTIIMHGAIVTAGVRVGDNCIINNRSLLEHDTTVEDHCHISTGAILNGGVTIGAGSFVGSGTVIKEGVIIGKDCVIGMGLSLRHNQLDHSRYTGKSTS</sequence>
<dbReference type="PANTHER" id="PTHR43300:SF7">
    <property type="entry name" value="UDP-N-ACETYLBACILLOSAMINE N-ACETYLTRANSFERASE"/>
    <property type="match status" value="1"/>
</dbReference>
<dbReference type="InterPro" id="IPR041561">
    <property type="entry name" value="PglD_N"/>
</dbReference>
<feature type="binding site" evidence="3">
    <location>
        <position position="71"/>
    </location>
    <ligand>
        <name>substrate</name>
    </ligand>
</feature>
<evidence type="ECO:0000313" key="5">
    <source>
        <dbReference type="EMBL" id="ACF42850.1"/>
    </source>
</evidence>
<dbReference type="Proteomes" id="UP000002724">
    <property type="component" value="Chromosome"/>
</dbReference>
<organism evidence="5 6">
    <name type="scientific">Pelodictyon phaeoclathratiforme (strain DSM 5477 / BU-1)</name>
    <dbReference type="NCBI Taxonomy" id="324925"/>
    <lineage>
        <taxon>Bacteria</taxon>
        <taxon>Pseudomonadati</taxon>
        <taxon>Chlorobiota</taxon>
        <taxon>Chlorobiia</taxon>
        <taxon>Chlorobiales</taxon>
        <taxon>Chlorobiaceae</taxon>
        <taxon>Chlorobium/Pelodictyon group</taxon>
        <taxon>Pelodictyon</taxon>
    </lineage>
</organism>
<keyword evidence="5" id="KW-0808">Transferase</keyword>
<accession>B4SDB1</accession>
<dbReference type="HOGENOM" id="CLU_081811_2_3_10"/>
<evidence type="ECO:0000259" key="4">
    <source>
        <dbReference type="Pfam" id="PF17836"/>
    </source>
</evidence>
<dbReference type="eggNOG" id="COG2171">
    <property type="taxonomic scope" value="Bacteria"/>
</dbReference>
<dbReference type="Pfam" id="PF00132">
    <property type="entry name" value="Hexapep"/>
    <property type="match status" value="1"/>
</dbReference>
<dbReference type="Gene3D" id="3.40.50.20">
    <property type="match status" value="1"/>
</dbReference>
<dbReference type="InterPro" id="IPR020019">
    <property type="entry name" value="AcTrfase_PglD-like"/>
</dbReference>
<dbReference type="AlphaFoldDB" id="B4SDB1"/>
<dbReference type="InterPro" id="IPR050179">
    <property type="entry name" value="Trans_hexapeptide_repeat"/>
</dbReference>
<dbReference type="InterPro" id="IPR001451">
    <property type="entry name" value="Hexapep"/>
</dbReference>
<dbReference type="EMBL" id="CP001110">
    <property type="protein sequence ID" value="ACF42850.1"/>
    <property type="molecule type" value="Genomic_DNA"/>
</dbReference>
<feature type="domain" description="PglD N-terminal" evidence="4">
    <location>
        <begin position="5"/>
        <end position="72"/>
    </location>
</feature>
<dbReference type="KEGG" id="pph:Ppha_0526"/>
<evidence type="ECO:0000313" key="6">
    <source>
        <dbReference type="Proteomes" id="UP000002724"/>
    </source>
</evidence>
<comment type="similarity">
    <text evidence="1">Belongs to the transferase hexapeptide repeat family.</text>
</comment>
<evidence type="ECO:0000256" key="2">
    <source>
        <dbReference type="PIRSR" id="PIRSR620019-1"/>
    </source>
</evidence>
<dbReference type="Gene3D" id="2.160.10.10">
    <property type="entry name" value="Hexapeptide repeat proteins"/>
    <property type="match status" value="1"/>
</dbReference>
<dbReference type="InterPro" id="IPR011004">
    <property type="entry name" value="Trimer_LpxA-like_sf"/>
</dbReference>
<name>B4SDB1_PELPB</name>
<dbReference type="PANTHER" id="PTHR43300">
    <property type="entry name" value="ACETYLTRANSFERASE"/>
    <property type="match status" value="1"/>
</dbReference>
<keyword evidence="6" id="KW-1185">Reference proteome</keyword>
<dbReference type="Pfam" id="PF14602">
    <property type="entry name" value="Hexapep_2"/>
    <property type="match status" value="1"/>
</dbReference>
<dbReference type="SUPFAM" id="SSF51161">
    <property type="entry name" value="Trimeric LpxA-like enzymes"/>
    <property type="match status" value="1"/>
</dbReference>
<dbReference type="GO" id="GO:0016740">
    <property type="term" value="F:transferase activity"/>
    <property type="evidence" value="ECO:0007669"/>
    <property type="project" value="UniProtKB-KW"/>
</dbReference>
<dbReference type="STRING" id="324925.Ppha_0526"/>
<feature type="active site" description="Proton acceptor" evidence="2">
    <location>
        <position position="141"/>
    </location>
</feature>